<feature type="transmembrane region" description="Helical" evidence="10">
    <location>
        <begin position="209"/>
        <end position="225"/>
    </location>
</feature>
<feature type="transmembrane region" description="Helical" evidence="10">
    <location>
        <begin position="164"/>
        <end position="197"/>
    </location>
</feature>
<keyword evidence="8" id="KW-0902">Two-component regulatory system</keyword>
<evidence type="ECO:0000256" key="2">
    <source>
        <dbReference type="ARBA" id="ARBA00012438"/>
    </source>
</evidence>
<sequence>MATNRIDQTSGSADPADLTGSSPSSDEAATRSRESHSRPPGQPSAPREQGRTDQQESPAKGSSGRATSSVRARLGRLGVNRSSEEQLSIPGMEEVLNPTVDDGRPTDPERTLWVDMTLITVLTTLTIVPYLAASIQAPIPEYVAALVSSIIMVFSLLLRRDHPGALMALLLVGGLIQLIFVPFPVLSIIAVPIASYAVGRWTAGRQSRIILWLGTIGAILGPLRWRDTLAADYDSSGTPWVMWFLATTVCLGLVVTPYAVGRRLREAALIESQQRIAKAQRFRAILAEREQAARMAEERTRNDIARELHDIVAHSLSVMIVQAEGGKALATKKPEAAIDVLDTIADTGRDALVEMRRIVGVLRQDPDAKADYAPSPGLADIPELVAKSGPRVQLQVHGQRPEVSQTIGLTAFRVVQEALTNVLKHAGPTAHATVDVDYGPRLITLRIDDDGYGDAVKGDGMGHGLQGMRERVSSMGGALTVGPREEGGFCVAATLPVVTDSRLR</sequence>
<feature type="domain" description="Histidine kinase/HSP90-like ATPase" evidence="11">
    <location>
        <begin position="406"/>
        <end position="499"/>
    </location>
</feature>
<keyword evidence="10" id="KW-0812">Transmembrane</keyword>
<feature type="compositionally biased region" description="Polar residues" evidence="9">
    <location>
        <begin position="1"/>
        <end position="12"/>
    </location>
</feature>
<dbReference type="AlphaFoldDB" id="A0A239W9L8"/>
<dbReference type="RefSeq" id="WP_021105305.1">
    <property type="nucleotide sequence ID" value="NZ_LT906441.1"/>
</dbReference>
<evidence type="ECO:0000256" key="5">
    <source>
        <dbReference type="ARBA" id="ARBA00022741"/>
    </source>
</evidence>
<dbReference type="SMART" id="SM00387">
    <property type="entry name" value="HATPase_c"/>
    <property type="match status" value="1"/>
</dbReference>
<evidence type="ECO:0000256" key="1">
    <source>
        <dbReference type="ARBA" id="ARBA00000085"/>
    </source>
</evidence>
<dbReference type="GO" id="GO:0000155">
    <property type="term" value="F:phosphorelay sensor kinase activity"/>
    <property type="evidence" value="ECO:0007669"/>
    <property type="project" value="InterPro"/>
</dbReference>
<reference evidence="12 13" key="1">
    <citation type="submission" date="2017-06" db="EMBL/GenBank/DDBJ databases">
        <authorList>
            <consortium name="Pathogen Informatics"/>
        </authorList>
    </citation>
    <scope>NUCLEOTIDE SEQUENCE [LARGE SCALE GENOMIC DNA]</scope>
    <source>
        <strain evidence="12 13">NCTC11865</strain>
    </source>
</reference>
<dbReference type="GO" id="GO:0016020">
    <property type="term" value="C:membrane"/>
    <property type="evidence" value="ECO:0007669"/>
    <property type="project" value="InterPro"/>
</dbReference>
<feature type="transmembrane region" description="Helical" evidence="10">
    <location>
        <begin position="112"/>
        <end position="132"/>
    </location>
</feature>
<dbReference type="KEGG" id="cgrn:4412665_00453"/>
<feature type="transmembrane region" description="Helical" evidence="10">
    <location>
        <begin position="240"/>
        <end position="260"/>
    </location>
</feature>
<organism evidence="12 13">
    <name type="scientific">Cutibacterium granulosum</name>
    <dbReference type="NCBI Taxonomy" id="33011"/>
    <lineage>
        <taxon>Bacteria</taxon>
        <taxon>Bacillati</taxon>
        <taxon>Actinomycetota</taxon>
        <taxon>Actinomycetes</taxon>
        <taxon>Propionibacteriales</taxon>
        <taxon>Propionibacteriaceae</taxon>
        <taxon>Cutibacterium</taxon>
    </lineage>
</organism>
<comment type="catalytic activity">
    <reaction evidence="1">
        <text>ATP + protein L-histidine = ADP + protein N-phospho-L-histidine.</text>
        <dbReference type="EC" id="2.7.13.3"/>
    </reaction>
</comment>
<keyword evidence="10" id="KW-1133">Transmembrane helix</keyword>
<dbReference type="InterPro" id="IPR050482">
    <property type="entry name" value="Sensor_HK_TwoCompSys"/>
</dbReference>
<accession>A0A239W9L8</accession>
<feature type="transmembrane region" description="Helical" evidence="10">
    <location>
        <begin position="139"/>
        <end position="158"/>
    </location>
</feature>
<dbReference type="InterPro" id="IPR055558">
    <property type="entry name" value="DUF7134"/>
</dbReference>
<dbReference type="Pfam" id="PF02518">
    <property type="entry name" value="HATPase_c"/>
    <property type="match status" value="1"/>
</dbReference>
<evidence type="ECO:0000256" key="4">
    <source>
        <dbReference type="ARBA" id="ARBA00022679"/>
    </source>
</evidence>
<dbReference type="Pfam" id="PF07730">
    <property type="entry name" value="HisKA_3"/>
    <property type="match status" value="1"/>
</dbReference>
<dbReference type="eggNOG" id="COG4585">
    <property type="taxonomic scope" value="Bacteria"/>
</dbReference>
<dbReference type="EC" id="2.7.13.3" evidence="2"/>
<dbReference type="InterPro" id="IPR036890">
    <property type="entry name" value="HATPase_C_sf"/>
</dbReference>
<evidence type="ECO:0000256" key="8">
    <source>
        <dbReference type="ARBA" id="ARBA00023012"/>
    </source>
</evidence>
<keyword evidence="4 12" id="KW-0808">Transferase</keyword>
<dbReference type="Proteomes" id="UP000215332">
    <property type="component" value="Chromosome 1"/>
</dbReference>
<dbReference type="Gene3D" id="1.20.5.1930">
    <property type="match status" value="1"/>
</dbReference>
<evidence type="ECO:0000313" key="12">
    <source>
        <dbReference type="EMBL" id="SNV30643.1"/>
    </source>
</evidence>
<evidence type="ECO:0000259" key="11">
    <source>
        <dbReference type="SMART" id="SM00387"/>
    </source>
</evidence>
<keyword evidence="3" id="KW-0597">Phosphoprotein</keyword>
<evidence type="ECO:0000256" key="10">
    <source>
        <dbReference type="SAM" id="Phobius"/>
    </source>
</evidence>
<dbReference type="GO" id="GO:0005524">
    <property type="term" value="F:ATP binding"/>
    <property type="evidence" value="ECO:0007669"/>
    <property type="project" value="UniProtKB-KW"/>
</dbReference>
<dbReference type="InterPro" id="IPR003594">
    <property type="entry name" value="HATPase_dom"/>
</dbReference>
<dbReference type="Gene3D" id="3.30.565.10">
    <property type="entry name" value="Histidine kinase-like ATPase, C-terminal domain"/>
    <property type="match status" value="1"/>
</dbReference>
<keyword evidence="6" id="KW-0418">Kinase</keyword>
<feature type="region of interest" description="Disordered" evidence="9">
    <location>
        <begin position="1"/>
        <end position="90"/>
    </location>
</feature>
<keyword evidence="7" id="KW-0067">ATP-binding</keyword>
<dbReference type="PANTHER" id="PTHR24421:SF10">
    <property type="entry name" value="NITRATE_NITRITE SENSOR PROTEIN NARQ"/>
    <property type="match status" value="1"/>
</dbReference>
<dbReference type="GO" id="GO:0046983">
    <property type="term" value="F:protein dimerization activity"/>
    <property type="evidence" value="ECO:0007669"/>
    <property type="project" value="InterPro"/>
</dbReference>
<proteinExistence type="predicted"/>
<evidence type="ECO:0000313" key="13">
    <source>
        <dbReference type="Proteomes" id="UP000215332"/>
    </source>
</evidence>
<evidence type="ECO:0000256" key="7">
    <source>
        <dbReference type="ARBA" id="ARBA00022840"/>
    </source>
</evidence>
<gene>
    <name evidence="12" type="primary">narX</name>
    <name evidence="12" type="ORF">SAMEA4412665_00453</name>
</gene>
<keyword evidence="10" id="KW-0472">Membrane</keyword>
<dbReference type="Pfam" id="PF23539">
    <property type="entry name" value="DUF7134"/>
    <property type="match status" value="1"/>
</dbReference>
<evidence type="ECO:0000256" key="6">
    <source>
        <dbReference type="ARBA" id="ARBA00022777"/>
    </source>
</evidence>
<evidence type="ECO:0000256" key="3">
    <source>
        <dbReference type="ARBA" id="ARBA00022553"/>
    </source>
</evidence>
<evidence type="ECO:0000256" key="9">
    <source>
        <dbReference type="SAM" id="MobiDB-lite"/>
    </source>
</evidence>
<dbReference type="CDD" id="cd16917">
    <property type="entry name" value="HATPase_UhpB-NarQ-NarX-like"/>
    <property type="match status" value="1"/>
</dbReference>
<dbReference type="EMBL" id="LT906441">
    <property type="protein sequence ID" value="SNV30643.1"/>
    <property type="molecule type" value="Genomic_DNA"/>
</dbReference>
<dbReference type="PANTHER" id="PTHR24421">
    <property type="entry name" value="NITRATE/NITRITE SENSOR PROTEIN NARX-RELATED"/>
    <property type="match status" value="1"/>
</dbReference>
<protein>
    <recommendedName>
        <fullName evidence="2">histidine kinase</fullName>
        <ecNumber evidence="2">2.7.13.3</ecNumber>
    </recommendedName>
</protein>
<dbReference type="InterPro" id="IPR011712">
    <property type="entry name" value="Sig_transdc_His_kin_sub3_dim/P"/>
</dbReference>
<name>A0A239W9L8_9ACTN</name>
<keyword evidence="5" id="KW-0547">Nucleotide-binding</keyword>
<dbReference type="SUPFAM" id="SSF55874">
    <property type="entry name" value="ATPase domain of HSP90 chaperone/DNA topoisomerase II/histidine kinase"/>
    <property type="match status" value="1"/>
</dbReference>
<feature type="compositionally biased region" description="Basic and acidic residues" evidence="9">
    <location>
        <begin position="28"/>
        <end position="37"/>
    </location>
</feature>